<dbReference type="GO" id="GO:0016746">
    <property type="term" value="F:acyltransferase activity"/>
    <property type="evidence" value="ECO:0007669"/>
    <property type="project" value="UniProtKB-KW"/>
</dbReference>
<name>A0A3E4QWP5_9ACTN</name>
<dbReference type="InterPro" id="IPR050179">
    <property type="entry name" value="Trans_hexapeptide_repeat"/>
</dbReference>
<dbReference type="RefSeq" id="WP_117679017.1">
    <property type="nucleotide sequence ID" value="NZ_QSRJ01000002.1"/>
</dbReference>
<keyword evidence="1" id="KW-0808">Transferase</keyword>
<protein>
    <submittedName>
        <fullName evidence="1">Acyltransferase</fullName>
    </submittedName>
</protein>
<comment type="caution">
    <text evidence="1">The sequence shown here is derived from an EMBL/GenBank/DDBJ whole genome shotgun (WGS) entry which is preliminary data.</text>
</comment>
<dbReference type="Gene3D" id="2.160.10.10">
    <property type="entry name" value="Hexapeptide repeat proteins"/>
    <property type="match status" value="1"/>
</dbReference>
<dbReference type="InterPro" id="IPR001451">
    <property type="entry name" value="Hexapep"/>
</dbReference>
<dbReference type="AlphaFoldDB" id="A0A3E4QWP5"/>
<dbReference type="InterPro" id="IPR011004">
    <property type="entry name" value="Trimer_LpxA-like_sf"/>
</dbReference>
<dbReference type="PANTHER" id="PTHR43300:SF11">
    <property type="entry name" value="ACETYLTRANSFERASE RV3034C-RELATED"/>
    <property type="match status" value="1"/>
</dbReference>
<keyword evidence="1" id="KW-0012">Acyltransferase</keyword>
<evidence type="ECO:0000313" key="2">
    <source>
        <dbReference type="Proteomes" id="UP000260943"/>
    </source>
</evidence>
<proteinExistence type="predicted"/>
<dbReference type="EMBL" id="QSRJ01000002">
    <property type="protein sequence ID" value="RGL11669.1"/>
    <property type="molecule type" value="Genomic_DNA"/>
</dbReference>
<dbReference type="Pfam" id="PF00132">
    <property type="entry name" value="Hexapep"/>
    <property type="match status" value="1"/>
</dbReference>
<reference evidence="1 2" key="1">
    <citation type="submission" date="2018-08" db="EMBL/GenBank/DDBJ databases">
        <title>A genome reference for cultivated species of the human gut microbiota.</title>
        <authorList>
            <person name="Zou Y."/>
            <person name="Xue W."/>
            <person name="Luo G."/>
        </authorList>
    </citation>
    <scope>NUCLEOTIDE SEQUENCE [LARGE SCALE GENOMIC DNA]</scope>
    <source>
        <strain evidence="1 2">TF08-14</strain>
    </source>
</reference>
<dbReference type="PANTHER" id="PTHR43300">
    <property type="entry name" value="ACETYLTRANSFERASE"/>
    <property type="match status" value="1"/>
</dbReference>
<dbReference type="SUPFAM" id="SSF51161">
    <property type="entry name" value="Trimeric LpxA-like enzymes"/>
    <property type="match status" value="1"/>
</dbReference>
<accession>A0A3E4QWP5</accession>
<organism evidence="1 2">
    <name type="scientific">Collinsella tanakaei</name>
    <dbReference type="NCBI Taxonomy" id="626935"/>
    <lineage>
        <taxon>Bacteria</taxon>
        <taxon>Bacillati</taxon>
        <taxon>Actinomycetota</taxon>
        <taxon>Coriobacteriia</taxon>
        <taxon>Coriobacteriales</taxon>
        <taxon>Coriobacteriaceae</taxon>
        <taxon>Collinsella</taxon>
    </lineage>
</organism>
<dbReference type="Proteomes" id="UP000260943">
    <property type="component" value="Unassembled WGS sequence"/>
</dbReference>
<sequence>MGLKTYALKALNSYYWWLDKLNKPAFIRQYPKFLRKLGVKINEKPGDCWISPTVFLDSSGYDMIEIGDDCTISFDVVVLVHDYSINNAFRAVGIDAAERHRVIRRPVKIGSNCFIGARSIIMPGAVLGDNCIVGSGAVVRGSIPAGSIVSGNPATVISDVHGFAKKHSERQDFDLDER</sequence>
<evidence type="ECO:0000313" key="1">
    <source>
        <dbReference type="EMBL" id="RGL11669.1"/>
    </source>
</evidence>
<gene>
    <name evidence="1" type="ORF">DXC81_02470</name>
</gene>
<dbReference type="CDD" id="cd04647">
    <property type="entry name" value="LbH_MAT_like"/>
    <property type="match status" value="1"/>
</dbReference>